<dbReference type="EMBL" id="CAJNOC010001319">
    <property type="protein sequence ID" value="CAF0854545.1"/>
    <property type="molecule type" value="Genomic_DNA"/>
</dbReference>
<dbReference type="InterPro" id="IPR036388">
    <property type="entry name" value="WH-like_DNA-bd_sf"/>
</dbReference>
<accession>A0A813WQH7</accession>
<evidence type="ECO:0000313" key="11">
    <source>
        <dbReference type="Proteomes" id="UP000663879"/>
    </source>
</evidence>
<evidence type="ECO:0000256" key="7">
    <source>
        <dbReference type="SAM" id="MobiDB-lite"/>
    </source>
</evidence>
<keyword evidence="5 6" id="KW-0539">Nucleus</keyword>
<protein>
    <recommendedName>
        <fullName evidence="6">DNA-directed RNA polymerase III subunit RPC3</fullName>
        <shortName evidence="6">RNA polymerase III subunit C3</shortName>
    </recommendedName>
</protein>
<dbReference type="Gene3D" id="2.60.120.650">
    <property type="entry name" value="Cupin"/>
    <property type="match status" value="1"/>
</dbReference>
<dbReference type="InterPro" id="IPR018972">
    <property type="entry name" value="Sas10_C_dom"/>
</dbReference>
<comment type="similarity">
    <text evidence="2 6">Belongs to the eukaryotic RPC3/POLR3C RNA polymerase subunit family.</text>
</comment>
<feature type="compositionally biased region" description="Acidic residues" evidence="7">
    <location>
        <begin position="1054"/>
        <end position="1097"/>
    </location>
</feature>
<feature type="chain" id="PRO_5032380633" description="DNA-directed RNA polymerase III subunit RPC3" evidence="8">
    <location>
        <begin position="23"/>
        <end position="1449"/>
    </location>
</feature>
<evidence type="ECO:0000256" key="4">
    <source>
        <dbReference type="ARBA" id="ARBA00023163"/>
    </source>
</evidence>
<comment type="subunit">
    <text evidence="6">Component of the RNA polymerase III (Pol III) complex consisting of 17 subunits.</text>
</comment>
<dbReference type="GO" id="GO:0003697">
    <property type="term" value="F:single-stranded DNA binding"/>
    <property type="evidence" value="ECO:0007669"/>
    <property type="project" value="UniProtKB-UniRule"/>
</dbReference>
<dbReference type="SUPFAM" id="SSF51197">
    <property type="entry name" value="Clavaminate synthase-like"/>
    <property type="match status" value="1"/>
</dbReference>
<dbReference type="InterPro" id="IPR055207">
    <property type="entry name" value="POLR3C_WHD"/>
</dbReference>
<dbReference type="InterPro" id="IPR039748">
    <property type="entry name" value="RPC3"/>
</dbReference>
<evidence type="ECO:0000256" key="8">
    <source>
        <dbReference type="SAM" id="SignalP"/>
    </source>
</evidence>
<dbReference type="SMART" id="SM00558">
    <property type="entry name" value="JmjC"/>
    <property type="match status" value="1"/>
</dbReference>
<comment type="caution">
    <text evidence="10">The sequence shown here is derived from an EMBL/GenBank/DDBJ whole genome shotgun (WGS) entry which is preliminary data.</text>
</comment>
<dbReference type="PANTHER" id="PTHR12949:SF0">
    <property type="entry name" value="DNA-DIRECTED RNA POLYMERASE III SUBUNIT RPC3"/>
    <property type="match status" value="1"/>
</dbReference>
<dbReference type="GO" id="GO:0005666">
    <property type="term" value="C:RNA polymerase III complex"/>
    <property type="evidence" value="ECO:0007669"/>
    <property type="project" value="UniProtKB-UniRule"/>
</dbReference>
<evidence type="ECO:0000313" key="10">
    <source>
        <dbReference type="EMBL" id="CAF0854545.1"/>
    </source>
</evidence>
<keyword evidence="11" id="KW-1185">Reference proteome</keyword>
<dbReference type="Gene3D" id="6.10.140.1450">
    <property type="match status" value="1"/>
</dbReference>
<dbReference type="Pfam" id="PF13621">
    <property type="entry name" value="Cupin_8"/>
    <property type="match status" value="1"/>
</dbReference>
<keyword evidence="8" id="KW-0732">Signal</keyword>
<dbReference type="InterPro" id="IPR003347">
    <property type="entry name" value="JmjC_dom"/>
</dbReference>
<organism evidence="10 11">
    <name type="scientific">Brachionus calyciflorus</name>
    <dbReference type="NCBI Taxonomy" id="104777"/>
    <lineage>
        <taxon>Eukaryota</taxon>
        <taxon>Metazoa</taxon>
        <taxon>Spiralia</taxon>
        <taxon>Gnathifera</taxon>
        <taxon>Rotifera</taxon>
        <taxon>Eurotatoria</taxon>
        <taxon>Monogononta</taxon>
        <taxon>Pseudotrocha</taxon>
        <taxon>Ploima</taxon>
        <taxon>Brachionidae</taxon>
        <taxon>Brachionus</taxon>
    </lineage>
</organism>
<dbReference type="Pfam" id="PF20912">
    <property type="entry name" value="RPC3_helical"/>
    <property type="match status" value="1"/>
</dbReference>
<comment type="subcellular location">
    <subcellularLocation>
        <location evidence="1 6">Nucleus</location>
    </subcellularLocation>
</comment>
<feature type="region of interest" description="Disordered" evidence="7">
    <location>
        <begin position="1054"/>
        <end position="1103"/>
    </location>
</feature>
<dbReference type="Pfam" id="PF09368">
    <property type="entry name" value="Sas10"/>
    <property type="match status" value="1"/>
</dbReference>
<dbReference type="Proteomes" id="UP000663879">
    <property type="component" value="Unassembled WGS sequence"/>
</dbReference>
<keyword evidence="3 6" id="KW-0240">DNA-directed RNA polymerase</keyword>
<dbReference type="PANTHER" id="PTHR12949">
    <property type="entry name" value="RNA POLYMERASE III DNA DIRECTED -RELATED"/>
    <property type="match status" value="1"/>
</dbReference>
<comment type="function">
    <text evidence="6">DNA-dependent RNA polymerase catalyzes the transcription of DNA into RNA using the four ribonucleoside triphosphates as substrates. Specific core component of RNA polymerase III which synthesizes small RNAs, such as 5S rRNA and tRNAs.</text>
</comment>
<name>A0A813WQH7_9BILA</name>
<evidence type="ECO:0000256" key="6">
    <source>
        <dbReference type="RuleBase" id="RU367076"/>
    </source>
</evidence>
<evidence type="ECO:0000256" key="2">
    <source>
        <dbReference type="ARBA" id="ARBA00007206"/>
    </source>
</evidence>
<gene>
    <name evidence="10" type="ORF">OXX778_LOCUS9127</name>
</gene>
<dbReference type="GO" id="GO:0006351">
    <property type="term" value="P:DNA-templated transcription"/>
    <property type="evidence" value="ECO:0007669"/>
    <property type="project" value="InterPro"/>
</dbReference>
<dbReference type="Gene3D" id="1.10.10.10">
    <property type="entry name" value="Winged helix-like DNA-binding domain superfamily/Winged helix DNA-binding domain"/>
    <property type="match status" value="4"/>
</dbReference>
<feature type="compositionally biased region" description="Basic and acidic residues" evidence="7">
    <location>
        <begin position="1004"/>
        <end position="1014"/>
    </location>
</feature>
<reference evidence="10" key="1">
    <citation type="submission" date="2021-02" db="EMBL/GenBank/DDBJ databases">
        <authorList>
            <person name="Nowell W R."/>
        </authorList>
    </citation>
    <scope>NUCLEOTIDE SEQUENCE</scope>
    <source>
        <strain evidence="10">Ploen Becks lab</strain>
    </source>
</reference>
<dbReference type="InterPro" id="IPR041667">
    <property type="entry name" value="Cupin_8"/>
</dbReference>
<feature type="region of interest" description="Disordered" evidence="7">
    <location>
        <begin position="989"/>
        <end position="1024"/>
    </location>
</feature>
<dbReference type="FunFam" id="1.10.10.10:FF:000199">
    <property type="entry name" value="DNA-directed RNA polymerase III subunit RPC3"/>
    <property type="match status" value="1"/>
</dbReference>
<evidence type="ECO:0000256" key="1">
    <source>
        <dbReference type="ARBA" id="ARBA00004123"/>
    </source>
</evidence>
<feature type="domain" description="JmjC" evidence="9">
    <location>
        <begin position="692"/>
        <end position="851"/>
    </location>
</feature>
<feature type="signal peptide" evidence="8">
    <location>
        <begin position="1"/>
        <end position="22"/>
    </location>
</feature>
<evidence type="ECO:0000256" key="5">
    <source>
        <dbReference type="ARBA" id="ARBA00023242"/>
    </source>
</evidence>
<sequence>MIWKNFLVLFSFLQITLPTSYALVCYECSNCGTNLANIPTITCNPGYTCGYTKIEYNGAQYSLASCVLPDLCLNTPASNLMILGKKKMTTTENYLALLVVKENYGDLARLICDHLILKKSYPLPLLSSDLNIDKKQLAQILSILSLHDIVEFKLNSKNLVEYKFCTKNTLNLLTIPRNIAKIEALYGNFAALLIENLSLHGSLQSSLLILKVLDYFSKLNSLNDSSKQSTLLNQIKESFINLVNLNFIERLADLDLEQDKKDNKIPKAKSEFNNKYEWPELKFNDQCVNKLLKDGDLAMRLQIEEDFGDKNIYWRINYKNFLQVYRDDVLVETMRNRIDKNAGDIINVILRLANSKIENDVANLVNQQSKPITSIDIQKFMRVDHKMDSITVEKYLSVISQDSVLDKIGDYSGGAYIIDFKKALHNICVSHIESVVRERYGSKSLRIFRVIMDKYQLEQKQIEDFSMIPSKDCKALVYGMLNDGMLCITELSKTTDHAPSRTYYLFHIDIYSICKKLLENAYKSMANLIIKREYLTSENKRLIEKNKKINSIIESLQTQGAEQAEIDEVKSMISPEEHNMLNSFNDHVQRLELAEAQLQESLTLFQLYFYYHTIPPVITTDRPCVFKKNTLTGPKWNFKDLQKIFDNFKFQFRIGRKGLFQFENECDYIEANLREFIEWSGDFSDYERESHWAYADYKHMIELPIDFNCIDWSSFGFKNRNAKDSTLWIGSKGAYTPCHYDTYGYNLVYQIHGVKRWILFSPLDSACMYPTRVPFEESTVYTQVNIKNPDLKKFKNFNKVKVYVVELSPGDVLYVPHNWWHYVESLSDSISINTWVEIEGVDDLARLKEILCKCLIQGVMESNFVNVDKWINSSESYTEQDENMVLIQNCLQKVKENKIEKYDEQAKMDYMKLLENNEFFSHYVESINFDDYLNKFTLKIEEDEKMEKDEDMNPLLKGLADSLSDSKIIDLIAQNNKIKQKMVRAAKKQIRKKENYQSVNSDSDNEHYADDFDPKNPFGGDEIEDFNSKQEKILIDKMSRKGKKSFNYSSDEDEVLAFDDDDDSDDDKYDEDKYELEEEEDDGGDEENEAQNDDEDNLISTSWGRKKSAYYSGNKIQNEEDAELEEEEARLLQSKMMRQLDTNDFGLDAFKLKGDKILKTSEEIESKKLAEKALGEDEEQDEIDQDMKTISKNLSKLSKKEKLDFLKQESPELFELVRDFKQKMNELNQKLLPIYKAIKSGLIPTSLACDYIINKTKLYLMYASHLSFYFALKSQRLPVDNHPIVKNILQFRNLCKQINSIDANLNEEINLLVRAIQNGNQIVKKLDGNKKAKKSVKFETREERNKLVFDDDNKLESESDEIKKGENELDQEELNADKRAINYEMMKNKGLTPKRDKMYRNPRVRNRIKSRKALIKHKSIVPKVRSQDKRYGGEATGIRTNIVRAVKIK</sequence>
<dbReference type="OrthoDB" id="272392at2759"/>
<dbReference type="InterPro" id="IPR008806">
    <property type="entry name" value="RNA_pol_III_Rpc82_C"/>
</dbReference>
<dbReference type="InterPro" id="IPR013197">
    <property type="entry name" value="RNA_pol_III_RPC82-rel_HTH"/>
</dbReference>
<dbReference type="Pfam" id="PF22536">
    <property type="entry name" value="WHD_POLR3C"/>
    <property type="match status" value="1"/>
</dbReference>
<evidence type="ECO:0000256" key="3">
    <source>
        <dbReference type="ARBA" id="ARBA00022478"/>
    </source>
</evidence>
<dbReference type="Pfam" id="PF05645">
    <property type="entry name" value="RNA_pol_Rpc82"/>
    <property type="match status" value="1"/>
</dbReference>
<dbReference type="Pfam" id="PF08221">
    <property type="entry name" value="HTH_9"/>
    <property type="match status" value="1"/>
</dbReference>
<keyword evidence="4 6" id="KW-0804">Transcription</keyword>
<evidence type="ECO:0000259" key="9">
    <source>
        <dbReference type="PROSITE" id="PS51184"/>
    </source>
</evidence>
<dbReference type="PROSITE" id="PS51184">
    <property type="entry name" value="JMJC"/>
    <property type="match status" value="1"/>
</dbReference>
<proteinExistence type="inferred from homology"/>